<dbReference type="Pfam" id="PF02637">
    <property type="entry name" value="GatB_Yqey"/>
    <property type="match status" value="1"/>
</dbReference>
<dbReference type="HOGENOM" id="CLU_019240_0_1_1"/>
<dbReference type="Gramene" id="ABO98783">
    <property type="protein sequence ID" value="ABO98783"/>
    <property type="gene ID" value="OSTLU_2732"/>
</dbReference>
<dbReference type="GO" id="GO:0070681">
    <property type="term" value="P:glutaminyl-tRNAGln biosynthesis via transamidation"/>
    <property type="evidence" value="ECO:0007669"/>
    <property type="project" value="TreeGrafter"/>
</dbReference>
<dbReference type="RefSeq" id="XP_001420490.1">
    <property type="nucleotide sequence ID" value="XM_001420453.1"/>
</dbReference>
<evidence type="ECO:0000313" key="12">
    <source>
        <dbReference type="EMBL" id="ABO98783.1"/>
    </source>
</evidence>
<dbReference type="GO" id="GO:0050567">
    <property type="term" value="F:glutaminyl-tRNA synthase (glutamine-hydrolyzing) activity"/>
    <property type="evidence" value="ECO:0007669"/>
    <property type="project" value="TreeGrafter"/>
</dbReference>
<evidence type="ECO:0000313" key="13">
    <source>
        <dbReference type="Proteomes" id="UP000001568"/>
    </source>
</evidence>
<feature type="non-terminal residue" evidence="12">
    <location>
        <position position="1"/>
    </location>
</feature>
<evidence type="ECO:0000256" key="10">
    <source>
        <dbReference type="ARBA" id="ARBA00047913"/>
    </source>
</evidence>
<evidence type="ECO:0000256" key="4">
    <source>
        <dbReference type="ARBA" id="ARBA00022640"/>
    </source>
</evidence>
<evidence type="ECO:0000256" key="2">
    <source>
        <dbReference type="ARBA" id="ARBA00022528"/>
    </source>
</evidence>
<dbReference type="InterPro" id="IPR017959">
    <property type="entry name" value="Asn/Gln-tRNA_amidoTrfase_suB/E"/>
</dbReference>
<dbReference type="AlphaFoldDB" id="A4S4T2"/>
<evidence type="ECO:0000256" key="9">
    <source>
        <dbReference type="ARBA" id="ARBA00047380"/>
    </source>
</evidence>
<comment type="catalytic activity">
    <reaction evidence="10">
        <text>L-glutamyl-tRNA(Gln) + L-glutamine + ATP + H2O = L-glutaminyl-tRNA(Gln) + L-glutamate + ADP + phosphate + H(+)</text>
        <dbReference type="Rhea" id="RHEA:17521"/>
        <dbReference type="Rhea" id="RHEA-COMP:9681"/>
        <dbReference type="Rhea" id="RHEA-COMP:9684"/>
        <dbReference type="ChEBI" id="CHEBI:15377"/>
        <dbReference type="ChEBI" id="CHEBI:15378"/>
        <dbReference type="ChEBI" id="CHEBI:29985"/>
        <dbReference type="ChEBI" id="CHEBI:30616"/>
        <dbReference type="ChEBI" id="CHEBI:43474"/>
        <dbReference type="ChEBI" id="CHEBI:58359"/>
        <dbReference type="ChEBI" id="CHEBI:78520"/>
        <dbReference type="ChEBI" id="CHEBI:78521"/>
        <dbReference type="ChEBI" id="CHEBI:456216"/>
    </reaction>
</comment>
<dbReference type="OrthoDB" id="495931at2759"/>
<dbReference type="NCBIfam" id="NF004012">
    <property type="entry name" value="PRK05477.1-2"/>
    <property type="match status" value="1"/>
</dbReference>
<evidence type="ECO:0000256" key="7">
    <source>
        <dbReference type="ARBA" id="ARBA00022917"/>
    </source>
</evidence>
<dbReference type="InterPro" id="IPR023168">
    <property type="entry name" value="GatB_Yqey_C_2"/>
</dbReference>
<evidence type="ECO:0000259" key="11">
    <source>
        <dbReference type="SMART" id="SM00845"/>
    </source>
</evidence>
<dbReference type="eggNOG" id="KOG2438">
    <property type="taxonomic scope" value="Eukaryota"/>
</dbReference>
<feature type="non-terminal residue" evidence="12">
    <location>
        <position position="498"/>
    </location>
</feature>
<comment type="catalytic activity">
    <reaction evidence="9">
        <text>L-aspartyl-tRNA(Asn) + L-glutamine + ATP + H2O = L-asparaginyl-tRNA(Asn) + L-glutamate + ADP + phosphate + 2 H(+)</text>
        <dbReference type="Rhea" id="RHEA:14513"/>
        <dbReference type="Rhea" id="RHEA-COMP:9674"/>
        <dbReference type="Rhea" id="RHEA-COMP:9677"/>
        <dbReference type="ChEBI" id="CHEBI:15377"/>
        <dbReference type="ChEBI" id="CHEBI:15378"/>
        <dbReference type="ChEBI" id="CHEBI:29985"/>
        <dbReference type="ChEBI" id="CHEBI:30616"/>
        <dbReference type="ChEBI" id="CHEBI:43474"/>
        <dbReference type="ChEBI" id="CHEBI:58359"/>
        <dbReference type="ChEBI" id="CHEBI:78515"/>
        <dbReference type="ChEBI" id="CHEBI:78516"/>
        <dbReference type="ChEBI" id="CHEBI:456216"/>
    </reaction>
</comment>
<dbReference type="FunFam" id="1.10.10.410:FF:000001">
    <property type="entry name" value="Aspartyl/glutamyl-tRNA(Asn/Gln) amidotransferase subunit B"/>
    <property type="match status" value="1"/>
</dbReference>
<protein>
    <recommendedName>
        <fullName evidence="11">Asn/Gln amidotransferase domain-containing protein</fullName>
    </recommendedName>
</protein>
<keyword evidence="7" id="KW-0648">Protein biosynthesis</keyword>
<dbReference type="PANTHER" id="PTHR11659:SF0">
    <property type="entry name" value="GLUTAMYL-TRNA(GLN) AMIDOTRANSFERASE SUBUNIT B, MITOCHONDRIAL"/>
    <property type="match status" value="1"/>
</dbReference>
<comment type="similarity">
    <text evidence="1">Belongs to the GatB/GatE family. GatB subfamily.</text>
</comment>
<dbReference type="STRING" id="436017.A4S4T2"/>
<dbReference type="PANTHER" id="PTHR11659">
    <property type="entry name" value="GLUTAMYL-TRNA GLN AMIDOTRANSFERASE SUBUNIT B MITOCHONDRIAL AND PROKARYOTIC PET112-RELATED"/>
    <property type="match status" value="1"/>
</dbReference>
<dbReference type="InterPro" id="IPR003789">
    <property type="entry name" value="Asn/Gln_tRNA_amidoTrase-B-like"/>
</dbReference>
<sequence>ETVVGVEIHARLATRSKLFSGAASAYGGDANARVAPFDAALPGTLPVLNAGAVARAIKLGIALEGTVQLKSSFDRKHYYYADLPHGYQITQQREPIVRGGIVRCVGVENAREGDRDGGRTRRGWLTVGIERVQMETDTGKSQTVGAEAEAAQGTLVDLNRAGQALVEIVSEPDMRSGEDAAACVEALQRMLRYLHVSDANMEEGSLRCDVNVSVRTAEERERGVFGERVEIKNLNSLRSIVRAVKYEAKRHVDVLTAGGRIERETRAFDTNTGKTTVLRTKENLLDYRFTPEPDLPPLVLNPADVEAIANRMPELPNAAFERLMESGASESAASTIIAFPSTLKYYDTAVDSCGAAKASDVANFIANEIIGAARKDAGASHKEPLSSLPRAASARRVGELLGKVANGDLSGRMAKQVLEALMNSDERALAEIVEDVCGGGQMSSDDQLQDICRAVVDEMPKEVELFRGGKSKLMGALVGEVMKRTNGRANPKDASKML</sequence>
<name>A4S4T2_OSTLU</name>
<dbReference type="KEGG" id="olu:OSTLU_2732"/>
<evidence type="ECO:0000256" key="3">
    <source>
        <dbReference type="ARBA" id="ARBA00022598"/>
    </source>
</evidence>
<keyword evidence="2" id="KW-0150">Chloroplast</keyword>
<dbReference type="InterPro" id="IPR006075">
    <property type="entry name" value="Asn/Gln-tRNA_Trfase_suB/E_cat"/>
</dbReference>
<dbReference type="NCBIfam" id="NF004014">
    <property type="entry name" value="PRK05477.1-4"/>
    <property type="match status" value="1"/>
</dbReference>
<dbReference type="HAMAP" id="MF_00121">
    <property type="entry name" value="GatB"/>
    <property type="match status" value="1"/>
</dbReference>
<gene>
    <name evidence="12" type="ORF">OSTLU_2732</name>
</gene>
<dbReference type="Gene3D" id="1.10.10.410">
    <property type="match status" value="1"/>
</dbReference>
<dbReference type="GO" id="GO:0032543">
    <property type="term" value="P:mitochondrial translation"/>
    <property type="evidence" value="ECO:0007669"/>
    <property type="project" value="TreeGrafter"/>
</dbReference>
<dbReference type="GeneID" id="5004566"/>
<organism evidence="12 13">
    <name type="scientific">Ostreococcus lucimarinus (strain CCE9901)</name>
    <dbReference type="NCBI Taxonomy" id="436017"/>
    <lineage>
        <taxon>Eukaryota</taxon>
        <taxon>Viridiplantae</taxon>
        <taxon>Chlorophyta</taxon>
        <taxon>Mamiellophyceae</taxon>
        <taxon>Mamiellales</taxon>
        <taxon>Bathycoccaceae</taxon>
        <taxon>Ostreococcus</taxon>
    </lineage>
</organism>
<dbReference type="InterPro" id="IPR017958">
    <property type="entry name" value="Gln-tRNA_amidoTrfase_suB_CS"/>
</dbReference>
<dbReference type="SMART" id="SM00845">
    <property type="entry name" value="GatB_Yqey"/>
    <property type="match status" value="1"/>
</dbReference>
<accession>A4S4T2</accession>
<dbReference type="InterPro" id="IPR004413">
    <property type="entry name" value="GatB"/>
</dbReference>
<keyword evidence="4" id="KW-0934">Plastid</keyword>
<keyword evidence="5" id="KW-0547">Nucleotide-binding</keyword>
<feature type="domain" description="Asn/Gln amidotransferase" evidence="11">
    <location>
        <begin position="344"/>
        <end position="498"/>
    </location>
</feature>
<keyword evidence="8" id="KW-0496">Mitochondrion</keyword>
<evidence type="ECO:0000256" key="8">
    <source>
        <dbReference type="ARBA" id="ARBA00023128"/>
    </source>
</evidence>
<dbReference type="Pfam" id="PF02934">
    <property type="entry name" value="GatB_N"/>
    <property type="match status" value="1"/>
</dbReference>
<keyword evidence="3" id="KW-0436">Ligase</keyword>
<evidence type="ECO:0000256" key="1">
    <source>
        <dbReference type="ARBA" id="ARBA00005306"/>
    </source>
</evidence>
<evidence type="ECO:0000256" key="6">
    <source>
        <dbReference type="ARBA" id="ARBA00022840"/>
    </source>
</evidence>
<dbReference type="PROSITE" id="PS01234">
    <property type="entry name" value="GATB"/>
    <property type="match status" value="1"/>
</dbReference>
<dbReference type="InterPro" id="IPR018027">
    <property type="entry name" value="Asn/Gln_amidotransferase"/>
</dbReference>
<dbReference type="NCBIfam" id="TIGR00133">
    <property type="entry name" value="gatB"/>
    <property type="match status" value="1"/>
</dbReference>
<keyword evidence="6" id="KW-0067">ATP-binding</keyword>
<reference evidence="12 13" key="1">
    <citation type="journal article" date="2007" name="Proc. Natl. Acad. Sci. U.S.A.">
        <title>The tiny eukaryote Ostreococcus provides genomic insights into the paradox of plankton speciation.</title>
        <authorList>
            <person name="Palenik B."/>
            <person name="Grimwood J."/>
            <person name="Aerts A."/>
            <person name="Rouze P."/>
            <person name="Salamov A."/>
            <person name="Putnam N."/>
            <person name="Dupont C."/>
            <person name="Jorgensen R."/>
            <person name="Derelle E."/>
            <person name="Rombauts S."/>
            <person name="Zhou K."/>
            <person name="Otillar R."/>
            <person name="Merchant S.S."/>
            <person name="Podell S."/>
            <person name="Gaasterland T."/>
            <person name="Napoli C."/>
            <person name="Gendler K."/>
            <person name="Manuell A."/>
            <person name="Tai V."/>
            <person name="Vallon O."/>
            <person name="Piganeau G."/>
            <person name="Jancek S."/>
            <person name="Heijde M."/>
            <person name="Jabbari K."/>
            <person name="Bowler C."/>
            <person name="Lohr M."/>
            <person name="Robbens S."/>
            <person name="Werner G."/>
            <person name="Dubchak I."/>
            <person name="Pazour G.J."/>
            <person name="Ren Q."/>
            <person name="Paulsen I."/>
            <person name="Delwiche C."/>
            <person name="Schmutz J."/>
            <person name="Rokhsar D."/>
            <person name="Van de Peer Y."/>
            <person name="Moreau H."/>
            <person name="Grigoriev I.V."/>
        </authorList>
    </citation>
    <scope>NUCLEOTIDE SEQUENCE [LARGE SCALE GENOMIC DNA]</scope>
    <source>
        <strain evidence="12 13">CCE9901</strain>
    </source>
</reference>
<evidence type="ECO:0000256" key="5">
    <source>
        <dbReference type="ARBA" id="ARBA00022741"/>
    </source>
</evidence>
<dbReference type="GO" id="GO:0005524">
    <property type="term" value="F:ATP binding"/>
    <property type="evidence" value="ECO:0007669"/>
    <property type="project" value="UniProtKB-KW"/>
</dbReference>
<keyword evidence="13" id="KW-1185">Reference proteome</keyword>
<dbReference type="SUPFAM" id="SSF55931">
    <property type="entry name" value="Glutamine synthetase/guanido kinase"/>
    <property type="match status" value="1"/>
</dbReference>
<dbReference type="InterPro" id="IPR014746">
    <property type="entry name" value="Gln_synth/guanido_kin_cat_dom"/>
</dbReference>
<dbReference type="GO" id="GO:0030956">
    <property type="term" value="C:glutamyl-tRNA(Gln) amidotransferase complex"/>
    <property type="evidence" value="ECO:0007669"/>
    <property type="project" value="TreeGrafter"/>
</dbReference>
<dbReference type="GO" id="GO:0005739">
    <property type="term" value="C:mitochondrion"/>
    <property type="evidence" value="ECO:0007669"/>
    <property type="project" value="TreeGrafter"/>
</dbReference>
<dbReference type="EMBL" id="CP000591">
    <property type="protein sequence ID" value="ABO98783.1"/>
    <property type="molecule type" value="Genomic_DNA"/>
</dbReference>
<dbReference type="SUPFAM" id="SSF89095">
    <property type="entry name" value="GatB/YqeY motif"/>
    <property type="match status" value="2"/>
</dbReference>
<dbReference type="Proteomes" id="UP000001568">
    <property type="component" value="Chromosome 11"/>
</dbReference>
<dbReference type="OMA" id="VGDANME"/>
<proteinExistence type="inferred from homology"/>